<comment type="caution">
    <text evidence="2">The sequence shown here is derived from an EMBL/GenBank/DDBJ whole genome shotgun (WGS) entry which is preliminary data.</text>
</comment>
<protein>
    <submittedName>
        <fullName evidence="2">Uncharacterized protein</fullName>
    </submittedName>
</protein>
<evidence type="ECO:0000313" key="2">
    <source>
        <dbReference type="EMBL" id="KUM50920.1"/>
    </source>
</evidence>
<sequence>MRNLHLPLPVLLVLASAAIFSTLDATPCLCPCFCNGLL</sequence>
<accession>A0A101M4M5</accession>
<feature type="chain" id="PRO_5007100272" evidence="1">
    <location>
        <begin position="26"/>
        <end position="38"/>
    </location>
</feature>
<gene>
    <name evidence="2" type="ORF">ABT39_MTgene766</name>
</gene>
<proteinExistence type="predicted"/>
<reference evidence="2" key="1">
    <citation type="journal article" date="2015" name="Genome Biol. Evol.">
        <title>Organellar Genomes of White Spruce (Picea glauca): Assembly and Annotation.</title>
        <authorList>
            <person name="Jackman S.D."/>
            <person name="Warren R.L."/>
            <person name="Gibb E.A."/>
            <person name="Vandervalk B.P."/>
            <person name="Mohamadi H."/>
            <person name="Chu J."/>
            <person name="Raymond A."/>
            <person name="Pleasance S."/>
            <person name="Coope R."/>
            <person name="Wildung M.R."/>
            <person name="Ritland C.E."/>
            <person name="Bousquet J."/>
            <person name="Jones S.J."/>
            <person name="Bohlmann J."/>
            <person name="Birol I."/>
        </authorList>
    </citation>
    <scope>NUCLEOTIDE SEQUENCE [LARGE SCALE GENOMIC DNA]</scope>
    <source>
        <tissue evidence="2">Flushing bud</tissue>
    </source>
</reference>
<feature type="signal peptide" evidence="1">
    <location>
        <begin position="1"/>
        <end position="25"/>
    </location>
</feature>
<name>A0A101M4M5_PICGL</name>
<keyword evidence="2" id="KW-0496">Mitochondrion</keyword>
<geneLocation type="mitochondrion" evidence="2"/>
<keyword evidence="1" id="KW-0732">Signal</keyword>
<dbReference type="EMBL" id="LKAM01000001">
    <property type="protein sequence ID" value="KUM50920.1"/>
    <property type="molecule type" value="Genomic_DNA"/>
</dbReference>
<organism evidence="2">
    <name type="scientific">Picea glauca</name>
    <name type="common">White spruce</name>
    <name type="synonym">Pinus glauca</name>
    <dbReference type="NCBI Taxonomy" id="3330"/>
    <lineage>
        <taxon>Eukaryota</taxon>
        <taxon>Viridiplantae</taxon>
        <taxon>Streptophyta</taxon>
        <taxon>Embryophyta</taxon>
        <taxon>Tracheophyta</taxon>
        <taxon>Spermatophyta</taxon>
        <taxon>Pinopsida</taxon>
        <taxon>Pinidae</taxon>
        <taxon>Conifers I</taxon>
        <taxon>Pinales</taxon>
        <taxon>Pinaceae</taxon>
        <taxon>Picea</taxon>
    </lineage>
</organism>
<dbReference type="AlphaFoldDB" id="A0A101M4M5"/>
<evidence type="ECO:0000256" key="1">
    <source>
        <dbReference type="SAM" id="SignalP"/>
    </source>
</evidence>